<dbReference type="PANTHER" id="PTHR44757:SF2">
    <property type="entry name" value="BIOFILM ARCHITECTURE MAINTENANCE PROTEIN MBAA"/>
    <property type="match status" value="1"/>
</dbReference>
<dbReference type="PROSITE" id="PS50109">
    <property type="entry name" value="HIS_KIN"/>
    <property type="match status" value="1"/>
</dbReference>
<dbReference type="InterPro" id="IPR000014">
    <property type="entry name" value="PAS"/>
</dbReference>
<dbReference type="InterPro" id="IPR013656">
    <property type="entry name" value="PAS_4"/>
</dbReference>
<dbReference type="InterPro" id="IPR000700">
    <property type="entry name" value="PAS-assoc_C"/>
</dbReference>
<dbReference type="InterPro" id="IPR005467">
    <property type="entry name" value="His_kinase_dom"/>
</dbReference>
<dbReference type="InterPro" id="IPR001610">
    <property type="entry name" value="PAC"/>
</dbReference>
<dbReference type="InterPro" id="IPR013767">
    <property type="entry name" value="PAS_fold"/>
</dbReference>
<dbReference type="RefSeq" id="WP_250582649.1">
    <property type="nucleotide sequence ID" value="NZ_JAKRVX010000001.1"/>
</dbReference>
<feature type="coiled-coil region" evidence="1">
    <location>
        <begin position="12"/>
        <end position="39"/>
    </location>
</feature>
<evidence type="ECO:0000256" key="1">
    <source>
        <dbReference type="SAM" id="Coils"/>
    </source>
</evidence>
<dbReference type="Pfam" id="PF00989">
    <property type="entry name" value="PAS"/>
    <property type="match status" value="1"/>
</dbReference>
<dbReference type="NCBIfam" id="TIGR00229">
    <property type="entry name" value="sensory_box"/>
    <property type="match status" value="2"/>
</dbReference>
<dbReference type="Gene3D" id="3.30.565.10">
    <property type="entry name" value="Histidine kinase-like ATPase, C-terminal domain"/>
    <property type="match status" value="1"/>
</dbReference>
<dbReference type="PROSITE" id="PS50113">
    <property type="entry name" value="PAC"/>
    <property type="match status" value="1"/>
</dbReference>
<dbReference type="SUPFAM" id="SSF55874">
    <property type="entry name" value="ATPase domain of HSP90 chaperone/DNA topoisomerase II/histidine kinase"/>
    <property type="match status" value="1"/>
</dbReference>
<evidence type="ECO:0000259" key="2">
    <source>
        <dbReference type="PROSITE" id="PS50109"/>
    </source>
</evidence>
<gene>
    <name evidence="5" type="ORF">AArcSt2_02330</name>
</gene>
<dbReference type="InterPro" id="IPR004358">
    <property type="entry name" value="Sig_transdc_His_kin-like_C"/>
</dbReference>
<sequence length="1151" mass="128194">MGTAENIKTVLCVGEQTAVDELRNAIDALESELTVVTADRETVFARVNCTIICIESNADLSQLSAQQKRFPNRPILAVISPEIDAAVVLEAGATEVYQTDRSVIDPTVLRARIRSTAAQQQDCVEDSQQKHALQALHTVSSNAALSYDDRIAELLRLGRKYLQMEYGVLANIDGTQYTVEHVSGITDEIPAGLSIPLSETYCERTLEQGAPLCIGSIETETPDLADRLAATEFNIAQYIGTPLRTDGTTYGTLCFFDRTDTRREFTDWDETLIDVIGDRVAYELQQEQRENALTEAKQETEEVLSRVDEAFFALDGEWHFTYLNDQAETLLQCDAESLLGDNVWDAFPDAATRAFYQEYHDAMENQQSTRFEEYFDPLETWFEVSAYPSDDGLSVFFSDITAEKRREQELERYETIIETVSDGVYVLDEEGIFSFVNEAFTTLTGYDETEVVGSYVDIIKSEETIRAAEDALRELVAQFQETGEWPRETALELDIITADGEQIPCDDRMTLMPAKSSFRGTVGTLRDISERKERERKLNNLLQSTRALMRAHSQQEVCDLVVRAVEEILDFDFNAVRLYNPETELLEPIAVSTVTKDLMPERPAYKPGDGIAGRVYTTGESELHQQMSQSGEPTIHDPIGSGFVLPLGEHGVVSLGSSEVNAFNASDVQFAELLAANASAALDRALREQELREYETVMKTVNDMVFVADTDGQIGRATKPLVEQFGADRDTLSETTLGEIFTAPTAQTWESVVQRVAGLSKTETRTYEVDLLLPGEQTLPVRVDLSPLSSEMTSDSVVGSVTDISDLVSAKQQASFERDRFTYLFENIPDPIDEVTAQDGELRVRSTNTAYEQFATAAQHTDTEIPLTAVADKKLRRLVGETESVFDEQTVEEIGIETQDGRFDFLFRNVPYTANGEDRSFGIYTDITDLKRRKQYHKVINRVLRHNLRNDLNVIVGFTNELVDEIDNPQQRSYAARVQDTAQDLIELGETARQIEDVLHRDSYKKRAVTADELLSVAVKTVNSVSTDVSFTAIGDPHVEMYADDRLALAIEALVENAIEHTVEEPAVTIEIATVSEAEVMVSVADTGPGLPDAEWDIVSGAASITQLEHGSGLGLWLVRWVVEDLGGKLHRVLPDSGGTRIEITLQRSDQ</sequence>
<dbReference type="InterPro" id="IPR003018">
    <property type="entry name" value="GAF"/>
</dbReference>
<dbReference type="SUPFAM" id="SSF55781">
    <property type="entry name" value="GAF domain-like"/>
    <property type="match status" value="2"/>
</dbReference>
<proteinExistence type="predicted"/>
<dbReference type="PROSITE" id="PS50112">
    <property type="entry name" value="PAS"/>
    <property type="match status" value="2"/>
</dbReference>
<evidence type="ECO:0000313" key="5">
    <source>
        <dbReference type="EMBL" id="MCL9815769.1"/>
    </source>
</evidence>
<dbReference type="SUPFAM" id="SSF55785">
    <property type="entry name" value="PYP-like sensor domain (PAS domain)"/>
    <property type="match status" value="3"/>
</dbReference>
<dbReference type="InterPro" id="IPR035965">
    <property type="entry name" value="PAS-like_dom_sf"/>
</dbReference>
<reference evidence="5" key="2">
    <citation type="submission" date="2022-02" db="EMBL/GenBank/DDBJ databases">
        <authorList>
            <person name="Elcheninov A.G."/>
            <person name="Sorokin D.Y."/>
            <person name="Kublanov I.V."/>
        </authorList>
    </citation>
    <scope>NUCLEOTIDE SEQUENCE</scope>
    <source>
        <strain evidence="5">AArc-St2</strain>
    </source>
</reference>
<feature type="domain" description="PAS" evidence="3">
    <location>
        <begin position="296"/>
        <end position="366"/>
    </location>
</feature>
<dbReference type="GO" id="GO:0006355">
    <property type="term" value="P:regulation of DNA-templated transcription"/>
    <property type="evidence" value="ECO:0007669"/>
    <property type="project" value="InterPro"/>
</dbReference>
<dbReference type="InterPro" id="IPR029016">
    <property type="entry name" value="GAF-like_dom_sf"/>
</dbReference>
<feature type="domain" description="PAC" evidence="4">
    <location>
        <begin position="489"/>
        <end position="540"/>
    </location>
</feature>
<dbReference type="Proteomes" id="UP001203207">
    <property type="component" value="Unassembled WGS sequence"/>
</dbReference>
<keyword evidence="1" id="KW-0175">Coiled coil</keyword>
<dbReference type="Pfam" id="PF08448">
    <property type="entry name" value="PAS_4"/>
    <property type="match status" value="1"/>
</dbReference>
<reference evidence="5" key="1">
    <citation type="journal article" date="2022" name="Syst. Appl. Microbiol.">
        <title>Natronocalculus amylovorans gen. nov., sp. nov., and Natranaeroarchaeum aerophilus sp. nov., dominant culturable amylolytic natronoarchaea from hypersaline soda lakes in southwestern Siberia.</title>
        <authorList>
            <person name="Sorokin D.Y."/>
            <person name="Elcheninov A.G."/>
            <person name="Khizhniak T.V."/>
            <person name="Koenen M."/>
            <person name="Bale N.J."/>
            <person name="Damste J.S.S."/>
            <person name="Kublanov I.V."/>
        </authorList>
    </citation>
    <scope>NUCLEOTIDE SEQUENCE</scope>
    <source>
        <strain evidence="5">AArc-St2</strain>
    </source>
</reference>
<dbReference type="SMART" id="SM00065">
    <property type="entry name" value="GAF"/>
    <property type="match status" value="2"/>
</dbReference>
<evidence type="ECO:0000259" key="3">
    <source>
        <dbReference type="PROSITE" id="PS50112"/>
    </source>
</evidence>
<feature type="domain" description="Histidine kinase" evidence="2">
    <location>
        <begin position="943"/>
        <end position="1150"/>
    </location>
</feature>
<dbReference type="InterPro" id="IPR052155">
    <property type="entry name" value="Biofilm_reg_signaling"/>
</dbReference>
<dbReference type="CDD" id="cd00130">
    <property type="entry name" value="PAS"/>
    <property type="match status" value="2"/>
</dbReference>
<evidence type="ECO:0000313" key="6">
    <source>
        <dbReference type="Proteomes" id="UP001203207"/>
    </source>
</evidence>
<dbReference type="Gene3D" id="3.30.450.20">
    <property type="entry name" value="PAS domain"/>
    <property type="match status" value="4"/>
</dbReference>
<accession>A0AAE3FUT9</accession>
<dbReference type="Pfam" id="PF13185">
    <property type="entry name" value="GAF_2"/>
    <property type="match status" value="1"/>
</dbReference>
<dbReference type="AlphaFoldDB" id="A0AAE3FUT9"/>
<name>A0AAE3FUT9_9EURY</name>
<comment type="caution">
    <text evidence="5">The sequence shown here is derived from an EMBL/GenBank/DDBJ whole genome shotgun (WGS) entry which is preliminary data.</text>
</comment>
<dbReference type="Gene3D" id="3.30.450.40">
    <property type="match status" value="2"/>
</dbReference>
<dbReference type="EMBL" id="JAKRVX010000001">
    <property type="protein sequence ID" value="MCL9815769.1"/>
    <property type="molecule type" value="Genomic_DNA"/>
</dbReference>
<dbReference type="InterPro" id="IPR003594">
    <property type="entry name" value="HATPase_dom"/>
</dbReference>
<dbReference type="PANTHER" id="PTHR44757">
    <property type="entry name" value="DIGUANYLATE CYCLASE DGCP"/>
    <property type="match status" value="1"/>
</dbReference>
<keyword evidence="6" id="KW-1185">Reference proteome</keyword>
<dbReference type="SMART" id="SM00086">
    <property type="entry name" value="PAC"/>
    <property type="match status" value="3"/>
</dbReference>
<feature type="domain" description="PAS" evidence="3">
    <location>
        <begin position="409"/>
        <end position="463"/>
    </location>
</feature>
<evidence type="ECO:0000259" key="4">
    <source>
        <dbReference type="PROSITE" id="PS50113"/>
    </source>
</evidence>
<dbReference type="GO" id="GO:0016772">
    <property type="term" value="F:transferase activity, transferring phosphorus-containing groups"/>
    <property type="evidence" value="ECO:0007669"/>
    <property type="project" value="InterPro"/>
</dbReference>
<dbReference type="PRINTS" id="PR00344">
    <property type="entry name" value="BCTRLSENSOR"/>
</dbReference>
<dbReference type="Pfam" id="PF02518">
    <property type="entry name" value="HATPase_c"/>
    <property type="match status" value="1"/>
</dbReference>
<protein>
    <submittedName>
        <fullName evidence="5">PAS domain S-box protein</fullName>
    </submittedName>
</protein>
<dbReference type="SMART" id="SM00387">
    <property type="entry name" value="HATPase_c"/>
    <property type="match status" value="1"/>
</dbReference>
<dbReference type="Pfam" id="PF01590">
    <property type="entry name" value="GAF"/>
    <property type="match status" value="1"/>
</dbReference>
<organism evidence="5 6">
    <name type="scientific">Natronocalculus amylovorans</name>
    <dbReference type="NCBI Taxonomy" id="2917812"/>
    <lineage>
        <taxon>Archaea</taxon>
        <taxon>Methanobacteriati</taxon>
        <taxon>Methanobacteriota</taxon>
        <taxon>Stenosarchaea group</taxon>
        <taxon>Halobacteria</taxon>
        <taxon>Halobacteriales</taxon>
        <taxon>Haloferacaceae</taxon>
        <taxon>Natronocalculus</taxon>
    </lineage>
</organism>
<dbReference type="Pfam" id="PF13426">
    <property type="entry name" value="PAS_9"/>
    <property type="match status" value="1"/>
</dbReference>
<dbReference type="SMART" id="SM00091">
    <property type="entry name" value="PAS"/>
    <property type="match status" value="3"/>
</dbReference>
<dbReference type="InterPro" id="IPR036890">
    <property type="entry name" value="HATPase_C_sf"/>
</dbReference>